<dbReference type="CDD" id="cd01647">
    <property type="entry name" value="RT_LTR"/>
    <property type="match status" value="1"/>
</dbReference>
<name>A0A8X6KXQ4_TRICU</name>
<organism evidence="2 3">
    <name type="scientific">Trichonephila clavata</name>
    <name type="common">Joro spider</name>
    <name type="synonym">Nephila clavata</name>
    <dbReference type="NCBI Taxonomy" id="2740835"/>
    <lineage>
        <taxon>Eukaryota</taxon>
        <taxon>Metazoa</taxon>
        <taxon>Ecdysozoa</taxon>
        <taxon>Arthropoda</taxon>
        <taxon>Chelicerata</taxon>
        <taxon>Arachnida</taxon>
        <taxon>Araneae</taxon>
        <taxon>Araneomorphae</taxon>
        <taxon>Entelegynae</taxon>
        <taxon>Araneoidea</taxon>
        <taxon>Nephilidae</taxon>
        <taxon>Trichonephila</taxon>
    </lineage>
</organism>
<comment type="caution">
    <text evidence="2">The sequence shown here is derived from an EMBL/GenBank/DDBJ whole genome shotgun (WGS) entry which is preliminary data.</text>
</comment>
<reference evidence="2" key="1">
    <citation type="submission" date="2020-07" db="EMBL/GenBank/DDBJ databases">
        <title>Multicomponent nature underlies the extraordinary mechanical properties of spider dragline silk.</title>
        <authorList>
            <person name="Kono N."/>
            <person name="Nakamura H."/>
            <person name="Mori M."/>
            <person name="Yoshida Y."/>
            <person name="Ohtoshi R."/>
            <person name="Malay A.D."/>
            <person name="Moran D.A.P."/>
            <person name="Tomita M."/>
            <person name="Numata K."/>
            <person name="Arakawa K."/>
        </authorList>
    </citation>
    <scope>NUCLEOTIDE SEQUENCE</scope>
</reference>
<dbReference type="SUPFAM" id="SSF56672">
    <property type="entry name" value="DNA/RNA polymerases"/>
    <property type="match status" value="1"/>
</dbReference>
<dbReference type="GO" id="GO:0071897">
    <property type="term" value="P:DNA biosynthetic process"/>
    <property type="evidence" value="ECO:0007669"/>
    <property type="project" value="UniProtKB-ARBA"/>
</dbReference>
<proteinExistence type="predicted"/>
<dbReference type="InterPro" id="IPR043502">
    <property type="entry name" value="DNA/RNA_pol_sf"/>
</dbReference>
<dbReference type="InterPro" id="IPR000477">
    <property type="entry name" value="RT_dom"/>
</dbReference>
<dbReference type="AlphaFoldDB" id="A0A8X6KXQ4"/>
<protein>
    <submittedName>
        <fullName evidence="2">Retrovirus-related Pol polyprotein from transposon opus</fullName>
    </submittedName>
</protein>
<evidence type="ECO:0000259" key="1">
    <source>
        <dbReference type="Pfam" id="PF00078"/>
    </source>
</evidence>
<dbReference type="InterPro" id="IPR043128">
    <property type="entry name" value="Rev_trsase/Diguanyl_cyclase"/>
</dbReference>
<dbReference type="InterPro" id="IPR053134">
    <property type="entry name" value="RNA-dir_DNA_polymerase"/>
</dbReference>
<dbReference type="Pfam" id="PF00078">
    <property type="entry name" value="RVT_1"/>
    <property type="match status" value="1"/>
</dbReference>
<dbReference type="Gene3D" id="3.10.10.10">
    <property type="entry name" value="HIV Type 1 Reverse Transcriptase, subunit A, domain 1"/>
    <property type="match status" value="1"/>
</dbReference>
<feature type="domain" description="Reverse transcriptase" evidence="1">
    <location>
        <begin position="1"/>
        <end position="103"/>
    </location>
</feature>
<dbReference type="Proteomes" id="UP000887116">
    <property type="component" value="Unassembled WGS sequence"/>
</dbReference>
<accession>A0A8X6KXQ4</accession>
<gene>
    <name evidence="2" type="primary">POL5</name>
    <name evidence="2" type="ORF">TNCT_521101</name>
</gene>
<dbReference type="Gene3D" id="3.30.70.270">
    <property type="match status" value="1"/>
</dbReference>
<evidence type="ECO:0000313" key="3">
    <source>
        <dbReference type="Proteomes" id="UP000887116"/>
    </source>
</evidence>
<keyword evidence="3" id="KW-1185">Reference proteome</keyword>
<dbReference type="EMBL" id="BMAO01023500">
    <property type="protein sequence ID" value="GFQ89089.1"/>
    <property type="molecule type" value="Genomic_DNA"/>
</dbReference>
<evidence type="ECO:0000313" key="2">
    <source>
        <dbReference type="EMBL" id="GFQ89089.1"/>
    </source>
</evidence>
<dbReference type="PANTHER" id="PTHR24559">
    <property type="entry name" value="TRANSPOSON TY3-I GAG-POL POLYPROTEIN"/>
    <property type="match status" value="1"/>
</dbReference>
<dbReference type="OrthoDB" id="6932368at2759"/>
<sequence length="103" mass="12054">MFSTLDLVKEYHQIAVEKSDIPKTAVIAPIGIFECNFMTFSLINVTQTFRKFIDRVFWDLDFCCFAYVDDVLVASDSEESHLRDLELLFKRFEEFSIKLNLGK</sequence>